<dbReference type="Pfam" id="PF12499">
    <property type="entry name" value="DUF3707"/>
    <property type="match status" value="1"/>
</dbReference>
<sequence>PSPPPPPPPPSPPPPAPPPPSPPPPPPPPSPPPPSPPPPLSPSPPPPPTRIPPPMGFPYSGCQINQSTPYNFSFSSITPATPVEPAGDLVCGVVTTQACNKSDPCCNTNLYKLSVHINDACAGSVVYATYNGNIRYPSYETNHGIGKTIFKITQMANYTAKNADGLTICFQLQTPCTTLPAFCYGGDCEIALYNEQNYCCPIVDLPNSLA</sequence>
<evidence type="ECO:0000313" key="4">
    <source>
        <dbReference type="Proteomes" id="UP000232323"/>
    </source>
</evidence>
<organism evidence="3 4">
    <name type="scientific">Chlamydomonas eustigma</name>
    <dbReference type="NCBI Taxonomy" id="1157962"/>
    <lineage>
        <taxon>Eukaryota</taxon>
        <taxon>Viridiplantae</taxon>
        <taxon>Chlorophyta</taxon>
        <taxon>core chlorophytes</taxon>
        <taxon>Chlorophyceae</taxon>
        <taxon>CS clade</taxon>
        <taxon>Chlamydomonadales</taxon>
        <taxon>Chlamydomonadaceae</taxon>
        <taxon>Chlamydomonas</taxon>
    </lineage>
</organism>
<comment type="caution">
    <text evidence="3">The sequence shown here is derived from an EMBL/GenBank/DDBJ whole genome shotgun (WGS) entry which is preliminary data.</text>
</comment>
<feature type="compositionally biased region" description="Pro residues" evidence="1">
    <location>
        <begin position="1"/>
        <end position="56"/>
    </location>
</feature>
<dbReference type="OrthoDB" id="551139at2759"/>
<reference evidence="3 4" key="1">
    <citation type="submission" date="2017-08" db="EMBL/GenBank/DDBJ databases">
        <title>Acidophilic green algal genome provides insights into adaptation to an acidic environment.</title>
        <authorList>
            <person name="Hirooka S."/>
            <person name="Hirose Y."/>
            <person name="Kanesaki Y."/>
            <person name="Higuchi S."/>
            <person name="Fujiwara T."/>
            <person name="Onuma R."/>
            <person name="Era A."/>
            <person name="Ohbayashi R."/>
            <person name="Uzuka A."/>
            <person name="Nozaki H."/>
            <person name="Yoshikawa H."/>
            <person name="Miyagishima S.Y."/>
        </authorList>
    </citation>
    <scope>NUCLEOTIDE SEQUENCE [LARGE SCALE GENOMIC DNA]</scope>
    <source>
        <strain evidence="3 4">NIES-2499</strain>
    </source>
</reference>
<feature type="non-terminal residue" evidence="3">
    <location>
        <position position="1"/>
    </location>
</feature>
<dbReference type="PRINTS" id="PR01217">
    <property type="entry name" value="PRICHEXTENSN"/>
</dbReference>
<dbReference type="InterPro" id="IPR024616">
    <property type="entry name" value="Pherophorin"/>
</dbReference>
<dbReference type="AlphaFoldDB" id="A0A250XDY6"/>
<evidence type="ECO:0000313" key="3">
    <source>
        <dbReference type="EMBL" id="GAX81295.1"/>
    </source>
</evidence>
<protein>
    <recommendedName>
        <fullName evidence="2">Pherophorin domain-containing protein</fullName>
    </recommendedName>
</protein>
<dbReference type="EMBL" id="BEGY01000063">
    <property type="protein sequence ID" value="GAX81295.1"/>
    <property type="molecule type" value="Genomic_DNA"/>
</dbReference>
<accession>A0A250XDY6</accession>
<keyword evidence="4" id="KW-1185">Reference proteome</keyword>
<name>A0A250XDY6_9CHLO</name>
<feature type="region of interest" description="Disordered" evidence="1">
    <location>
        <begin position="1"/>
        <end position="58"/>
    </location>
</feature>
<dbReference type="Proteomes" id="UP000232323">
    <property type="component" value="Unassembled WGS sequence"/>
</dbReference>
<gene>
    <name evidence="3" type="ORF">CEUSTIGMA_g8727.t1</name>
</gene>
<proteinExistence type="predicted"/>
<evidence type="ECO:0000259" key="2">
    <source>
        <dbReference type="Pfam" id="PF12499"/>
    </source>
</evidence>
<feature type="domain" description="Pherophorin" evidence="2">
    <location>
        <begin position="57"/>
        <end position="201"/>
    </location>
</feature>
<evidence type="ECO:0000256" key="1">
    <source>
        <dbReference type="SAM" id="MobiDB-lite"/>
    </source>
</evidence>